<dbReference type="NCBIfam" id="TIGR04088">
    <property type="entry name" value="cognate_SipW"/>
    <property type="match status" value="1"/>
</dbReference>
<reference evidence="2" key="2">
    <citation type="journal article" date="2021" name="PeerJ">
        <title>Extensive microbial diversity within the chicken gut microbiome revealed by metagenomics and culture.</title>
        <authorList>
            <person name="Gilroy R."/>
            <person name="Ravi A."/>
            <person name="Getino M."/>
            <person name="Pursley I."/>
            <person name="Horton D.L."/>
            <person name="Alikhan N.F."/>
            <person name="Baker D."/>
            <person name="Gharbi K."/>
            <person name="Hall N."/>
            <person name="Watson M."/>
            <person name="Adriaenssens E.M."/>
            <person name="Foster-Nyarko E."/>
            <person name="Jarju S."/>
            <person name="Secka A."/>
            <person name="Antonio M."/>
            <person name="Oren A."/>
            <person name="Chaudhuri R.R."/>
            <person name="La Ragione R."/>
            <person name="Hildebrand F."/>
            <person name="Pallen M.J."/>
        </authorList>
    </citation>
    <scope>NUCLEOTIDE SEQUENCE</scope>
    <source>
        <strain evidence="2">ChiSjej4B22-8349</strain>
    </source>
</reference>
<keyword evidence="1" id="KW-0812">Transmembrane</keyword>
<keyword evidence="1" id="KW-0472">Membrane</keyword>
<dbReference type="EMBL" id="DVOB01000037">
    <property type="protein sequence ID" value="HIU95402.1"/>
    <property type="molecule type" value="Genomic_DNA"/>
</dbReference>
<dbReference type="Proteomes" id="UP000824130">
    <property type="component" value="Unassembled WGS sequence"/>
</dbReference>
<gene>
    <name evidence="2" type="ORF">IAD25_01640</name>
</gene>
<protein>
    <recommendedName>
        <fullName evidence="4">Camelysin metallo-endopeptidase</fullName>
    </recommendedName>
</protein>
<dbReference type="AlphaFoldDB" id="A0A9D1N587"/>
<comment type="caution">
    <text evidence="2">The sequence shown here is derived from an EMBL/GenBank/DDBJ whole genome shotgun (WGS) entry which is preliminary data.</text>
</comment>
<evidence type="ECO:0000256" key="1">
    <source>
        <dbReference type="SAM" id="Phobius"/>
    </source>
</evidence>
<evidence type="ECO:0000313" key="2">
    <source>
        <dbReference type="EMBL" id="HIU95402.1"/>
    </source>
</evidence>
<accession>A0A9D1N587</accession>
<dbReference type="InterPro" id="IPR023833">
    <property type="entry name" value="Signal_pept_SipW-depend-type"/>
</dbReference>
<feature type="transmembrane region" description="Helical" evidence="1">
    <location>
        <begin position="12"/>
        <end position="36"/>
    </location>
</feature>
<name>A0A9D1N587_9FIRM</name>
<evidence type="ECO:0008006" key="4">
    <source>
        <dbReference type="Google" id="ProtNLM"/>
    </source>
</evidence>
<proteinExistence type="predicted"/>
<organism evidence="2 3">
    <name type="scientific">Candidatus Allocopromorpha excrementipullorum</name>
    <dbReference type="NCBI Taxonomy" id="2840743"/>
    <lineage>
        <taxon>Bacteria</taxon>
        <taxon>Bacillati</taxon>
        <taxon>Bacillota</taxon>
        <taxon>Clostridia</taxon>
        <taxon>Eubacteriales</taxon>
        <taxon>Eubacteriaceae</taxon>
        <taxon>Eubacteriaceae incertae sedis</taxon>
        <taxon>Candidatus Allocopromorpha</taxon>
    </lineage>
</organism>
<reference evidence="2" key="1">
    <citation type="submission" date="2020-10" db="EMBL/GenBank/DDBJ databases">
        <authorList>
            <person name="Gilroy R."/>
        </authorList>
    </citation>
    <scope>NUCLEOTIDE SEQUENCE</scope>
    <source>
        <strain evidence="2">ChiSjej4B22-8349</strain>
    </source>
</reference>
<sequence>MKEWYEKRERRAFLRNGVVVSAAVAIIAVGTATAFFTDRDGVSNIFTVGNIDISLEEPGWDPEKGKDMTPMEEVDKDPTVVNEGANEAYVFVRVSVPRALAATAGQNGEYVKAEVQDLFRYDLNQGWTQVKSETEDGKSIYTYGYTGDDGKMRSLAKASRTEPVFDSVSLINLIEGQLDGSQLTIEVEALAIQTRDVGEGRPEEVLKLLEAGS</sequence>
<keyword evidence="1" id="KW-1133">Transmembrane helix</keyword>
<evidence type="ECO:0000313" key="3">
    <source>
        <dbReference type="Proteomes" id="UP000824130"/>
    </source>
</evidence>